<evidence type="ECO:0000313" key="5">
    <source>
        <dbReference type="Proteomes" id="UP000295517"/>
    </source>
</evidence>
<dbReference type="EMBL" id="CP038254">
    <property type="protein sequence ID" value="QBR83066.1"/>
    <property type="molecule type" value="Genomic_DNA"/>
</dbReference>
<reference evidence="2 4" key="1">
    <citation type="submission" date="2015-11" db="EMBL/GenBank/DDBJ databases">
        <title>Genomic analysis of 38 Legionella species identifies large and diverse effector repertoires.</title>
        <authorList>
            <person name="Burstein D."/>
            <person name="Amaro F."/>
            <person name="Zusman T."/>
            <person name="Lifshitz Z."/>
            <person name="Cohen O."/>
            <person name="Gilbert J.A."/>
            <person name="Pupko T."/>
            <person name="Shuman H.A."/>
            <person name="Segal G."/>
        </authorList>
    </citation>
    <scope>NUCLEOTIDE SEQUENCE [LARGE SCALE GENOMIC DNA]</scope>
    <source>
        <strain evidence="2 4">Bercovier 4</strain>
    </source>
</reference>
<reference evidence="3 5" key="2">
    <citation type="submission" date="2019-03" db="EMBL/GenBank/DDBJ databases">
        <title>Diverse conjugative elements silence natural transformation in Legionella species.</title>
        <authorList>
            <person name="Durieux I."/>
            <person name="Ginevra C."/>
            <person name="Attaiech L."/>
            <person name="Picq K."/>
            <person name="Juan P.A."/>
            <person name="Jarraud S."/>
            <person name="Charpentier X."/>
        </authorList>
    </citation>
    <scope>NUCLEOTIDE SEQUENCE [LARGE SCALE GENOMIC DNA]</scope>
    <source>
        <strain evidence="3 5">HL-0427-4011</strain>
    </source>
</reference>
<organism evidence="2 4">
    <name type="scientific">Legionella israelensis</name>
    <dbReference type="NCBI Taxonomy" id="454"/>
    <lineage>
        <taxon>Bacteria</taxon>
        <taxon>Pseudomonadati</taxon>
        <taxon>Pseudomonadota</taxon>
        <taxon>Gammaproteobacteria</taxon>
        <taxon>Legionellales</taxon>
        <taxon>Legionellaceae</taxon>
        <taxon>Legionella</taxon>
    </lineage>
</organism>
<dbReference type="PATRIC" id="fig|454.4.peg.1618"/>
<protein>
    <submittedName>
        <fullName evidence="2">Enhanced entry protein EnhB</fullName>
    </submittedName>
</protein>
<dbReference type="AlphaFoldDB" id="A0A0W0VQM8"/>
<proteinExistence type="predicted"/>
<name>A0A0W0VQM8_9GAMM</name>
<dbReference type="Proteomes" id="UP000295517">
    <property type="component" value="Chromosome"/>
</dbReference>
<feature type="signal peptide" evidence="1">
    <location>
        <begin position="1"/>
        <end position="18"/>
    </location>
</feature>
<dbReference type="Proteomes" id="UP000054761">
    <property type="component" value="Unassembled WGS sequence"/>
</dbReference>
<evidence type="ECO:0000313" key="2">
    <source>
        <dbReference type="EMBL" id="KTD22466.1"/>
    </source>
</evidence>
<dbReference type="RefSeq" id="WP_058501840.1">
    <property type="nucleotide sequence ID" value="NZ_CAAAJA010000027.1"/>
</dbReference>
<accession>A0A0W0VQM8</accession>
<dbReference type="STRING" id="454.Lisr_1487"/>
<evidence type="ECO:0000313" key="3">
    <source>
        <dbReference type="EMBL" id="QBR83066.1"/>
    </source>
</evidence>
<sequence length="155" mass="17537">MRYFSVILLSLFWGFVHAGSALPEFCQAIRIDDETALLKTSKTALFMIYNRTDNTLWLTHPVENPGASAGWTSELQPGHWSALNIGQDFTLNCVESSPGHEQQVSCKDAIRICRYKKVRFPKNNQGSYWAGENLPLKELLSHLAERGFVLPESQH</sequence>
<keyword evidence="1" id="KW-0732">Signal</keyword>
<dbReference type="OrthoDB" id="5645169at2"/>
<gene>
    <name evidence="2" type="primary">enhB_2</name>
    <name evidence="3" type="ORF">E3983_01050</name>
    <name evidence="2" type="ORF">Lisr_1487</name>
</gene>
<feature type="chain" id="PRO_5042680673" evidence="1">
    <location>
        <begin position="19"/>
        <end position="155"/>
    </location>
</feature>
<evidence type="ECO:0000256" key="1">
    <source>
        <dbReference type="SAM" id="SignalP"/>
    </source>
</evidence>
<evidence type="ECO:0000313" key="4">
    <source>
        <dbReference type="Proteomes" id="UP000054761"/>
    </source>
</evidence>
<dbReference type="EMBL" id="LNYH01000086">
    <property type="protein sequence ID" value="KTD22466.1"/>
    <property type="molecule type" value="Genomic_DNA"/>
</dbReference>
<keyword evidence="4" id="KW-1185">Reference proteome</keyword>